<dbReference type="PANTHER" id="PTHR19375">
    <property type="entry name" value="HEAT SHOCK PROTEIN 70KDA"/>
    <property type="match status" value="1"/>
</dbReference>
<dbReference type="PRINTS" id="PR00301">
    <property type="entry name" value="HEATSHOCK70"/>
</dbReference>
<dbReference type="Gene3D" id="3.30.420.40">
    <property type="match status" value="2"/>
</dbReference>
<keyword evidence="9" id="KW-0143">Chaperone</keyword>
<evidence type="ECO:0000256" key="4">
    <source>
        <dbReference type="ARBA" id="ARBA00017249"/>
    </source>
</evidence>
<keyword evidence="5" id="KW-0597">Phosphoprotein</keyword>
<keyword evidence="16" id="KW-1185">Reference proteome</keyword>
<evidence type="ECO:0000256" key="11">
    <source>
        <dbReference type="ARBA" id="ARBA00030945"/>
    </source>
</evidence>
<dbReference type="Gene3D" id="3.90.640.10">
    <property type="entry name" value="Actin, Chain A, domain 4"/>
    <property type="match status" value="1"/>
</dbReference>
<dbReference type="InterPro" id="IPR018181">
    <property type="entry name" value="Heat_shock_70_CS"/>
</dbReference>
<comment type="similarity">
    <text evidence="2 13">Belongs to the heat shock protein 70 family.</text>
</comment>
<dbReference type="EMBL" id="JBBMFS010000001">
    <property type="protein sequence ID" value="MEQ2553461.1"/>
    <property type="molecule type" value="Genomic_DNA"/>
</dbReference>
<feature type="coiled-coil region" evidence="14">
    <location>
        <begin position="223"/>
        <end position="250"/>
    </location>
</feature>
<keyword evidence="8" id="KW-0346">Stress response</keyword>
<evidence type="ECO:0000256" key="1">
    <source>
        <dbReference type="ARBA" id="ARBA00002290"/>
    </source>
</evidence>
<evidence type="ECO:0000256" key="8">
    <source>
        <dbReference type="ARBA" id="ARBA00023016"/>
    </source>
</evidence>
<comment type="caution">
    <text evidence="15">The sequence shown here is derived from an EMBL/GenBank/DDBJ whole genome shotgun (WGS) entry which is preliminary data.</text>
</comment>
<evidence type="ECO:0000256" key="6">
    <source>
        <dbReference type="ARBA" id="ARBA00022741"/>
    </source>
</evidence>
<proteinExistence type="inferred from homology"/>
<keyword evidence="6 13" id="KW-0547">Nucleotide-binding</keyword>
<dbReference type="SUPFAM" id="SSF100920">
    <property type="entry name" value="Heat shock protein 70kD (HSP70), peptide-binding domain"/>
    <property type="match status" value="1"/>
</dbReference>
<sequence length="575" mass="65153">MAVIGIDLGTTNSLAGVWQDGKVVLIPNAFGEYLTPSVVGIGKNQEVFVGSVAKEMLATQPYDTFREFKRNMGTNFLYGNGRKKYRAEELSAFVLRRLKEDAEKFLGEEVTEAVISVPAYFDDNKRNATKNAGRLAGLKVERLINEPSAVALKHHTAERGAESFIVFDFGGGTLDVSLVEAFDNVVEIQAVAGDNYLGGKDFNEIIAQDFYEQNQISEAYLTKNEQENVLKEAEAVKKELTDKNEAERQVYIKGEAYTLKMTNQRLIHLSAELFSRMAKPIAKVINMVGIELEELDKVILVGGSSKMPVVQQYIKGLLGDKVPVVLEENPDESVAYGVGMAAAIKERTGDIKDMLLTDICPFSLGTELYDGSFSPVIEKNETLPCKRTMYYTTVRNNQITMNFPIYQGENIKASDNLKIGEINLKRLPKAPEGEQVVKVTFIYDINGILDVNIESSVEKVHKVIVNKQIGLSEKELEKRVEQLEKMPLHPWEKEENRLLFEKAERLYEQTTPKNRQVIQECLRYFKELLINTKGRKVRQEYVRIMAILDYIEQNQVDFGPYDETFWQKEEEDTDE</sequence>
<evidence type="ECO:0000256" key="5">
    <source>
        <dbReference type="ARBA" id="ARBA00022553"/>
    </source>
</evidence>
<evidence type="ECO:0000256" key="14">
    <source>
        <dbReference type="SAM" id="Coils"/>
    </source>
</evidence>
<dbReference type="InterPro" id="IPR013126">
    <property type="entry name" value="Hsp_70_fam"/>
</dbReference>
<organism evidence="15 16">
    <name type="scientific">Lachnospira intestinalis</name>
    <dbReference type="NCBI Taxonomy" id="3133158"/>
    <lineage>
        <taxon>Bacteria</taxon>
        <taxon>Bacillati</taxon>
        <taxon>Bacillota</taxon>
        <taxon>Clostridia</taxon>
        <taxon>Lachnospirales</taxon>
        <taxon>Lachnospiraceae</taxon>
        <taxon>Lachnospira</taxon>
    </lineage>
</organism>
<evidence type="ECO:0000313" key="16">
    <source>
        <dbReference type="Proteomes" id="UP001546774"/>
    </source>
</evidence>
<evidence type="ECO:0000256" key="2">
    <source>
        <dbReference type="ARBA" id="ARBA00007381"/>
    </source>
</evidence>
<evidence type="ECO:0000256" key="7">
    <source>
        <dbReference type="ARBA" id="ARBA00022840"/>
    </source>
</evidence>
<keyword evidence="7 13" id="KW-0067">ATP-binding</keyword>
<dbReference type="Pfam" id="PF00012">
    <property type="entry name" value="HSP70"/>
    <property type="match status" value="2"/>
</dbReference>
<name>A0ABV1H188_9FIRM</name>
<dbReference type="SUPFAM" id="SSF53067">
    <property type="entry name" value="Actin-like ATPase domain"/>
    <property type="match status" value="2"/>
</dbReference>
<evidence type="ECO:0000256" key="13">
    <source>
        <dbReference type="RuleBase" id="RU003322"/>
    </source>
</evidence>
<dbReference type="PROSITE" id="PS00297">
    <property type="entry name" value="HSP70_1"/>
    <property type="match status" value="1"/>
</dbReference>
<dbReference type="PROSITE" id="PS00329">
    <property type="entry name" value="HSP70_2"/>
    <property type="match status" value="1"/>
</dbReference>
<evidence type="ECO:0000256" key="9">
    <source>
        <dbReference type="ARBA" id="ARBA00023186"/>
    </source>
</evidence>
<evidence type="ECO:0000256" key="10">
    <source>
        <dbReference type="ARBA" id="ARBA00030019"/>
    </source>
</evidence>
<comment type="function">
    <text evidence="1">Acts as a chaperone.</text>
</comment>
<evidence type="ECO:0000256" key="3">
    <source>
        <dbReference type="ARBA" id="ARBA00014415"/>
    </source>
</evidence>
<protein>
    <recommendedName>
        <fullName evidence="3">Chaperone protein DnaK</fullName>
    </recommendedName>
    <alternativeName>
        <fullName evidence="4">Chaperone protein dnaK</fullName>
    </alternativeName>
    <alternativeName>
        <fullName evidence="12">HSP70</fullName>
    </alternativeName>
    <alternativeName>
        <fullName evidence="11">Heat shock 70 kDa protein</fullName>
    </alternativeName>
    <alternativeName>
        <fullName evidence="10">Heat shock protein 70</fullName>
    </alternativeName>
</protein>
<accession>A0ABV1H188</accession>
<reference evidence="15" key="1">
    <citation type="submission" date="2024-03" db="EMBL/GenBank/DDBJ databases">
        <title>Human intestinal bacterial collection.</title>
        <authorList>
            <person name="Pauvert C."/>
            <person name="Hitch T.C.A."/>
            <person name="Clavel T."/>
        </authorList>
    </citation>
    <scope>NUCLEOTIDE SEQUENCE [LARGE SCALE GENOMIC DNA]</scope>
    <source>
        <strain evidence="15">CLA-AA-H89B</strain>
    </source>
</reference>
<dbReference type="Proteomes" id="UP001546774">
    <property type="component" value="Unassembled WGS sequence"/>
</dbReference>
<gene>
    <name evidence="15" type="ORF">WMO37_00310</name>
</gene>
<evidence type="ECO:0000313" key="15">
    <source>
        <dbReference type="EMBL" id="MEQ2553461.1"/>
    </source>
</evidence>
<dbReference type="PROSITE" id="PS01036">
    <property type="entry name" value="HSP70_3"/>
    <property type="match status" value="1"/>
</dbReference>
<dbReference type="InterPro" id="IPR043129">
    <property type="entry name" value="ATPase_NBD"/>
</dbReference>
<dbReference type="InterPro" id="IPR029047">
    <property type="entry name" value="HSP70_peptide-bd_sf"/>
</dbReference>
<evidence type="ECO:0000256" key="12">
    <source>
        <dbReference type="ARBA" id="ARBA00033103"/>
    </source>
</evidence>
<dbReference type="Gene3D" id="2.60.34.10">
    <property type="entry name" value="Substrate Binding Domain Of DNAk, Chain A, domain 1"/>
    <property type="match status" value="1"/>
</dbReference>
<keyword evidence="14" id="KW-0175">Coiled coil</keyword>